<comment type="caution">
    <text evidence="2">The sequence shown here is derived from an EMBL/GenBank/DDBJ whole genome shotgun (WGS) entry which is preliminary data.</text>
</comment>
<gene>
    <name evidence="2" type="ORF">R3P82_14840</name>
</gene>
<feature type="domain" description="Double-GTPase 2" evidence="1">
    <location>
        <begin position="9"/>
        <end position="166"/>
    </location>
</feature>
<dbReference type="EMBL" id="JAWLKJ010000003">
    <property type="protein sequence ID" value="MDV6300383.1"/>
    <property type="molecule type" value="Genomic_DNA"/>
</dbReference>
<dbReference type="Proteomes" id="UP001185873">
    <property type="component" value="Unassembled WGS sequence"/>
</dbReference>
<dbReference type="Gene3D" id="3.40.50.300">
    <property type="entry name" value="P-loop containing nucleotide triphosphate hydrolases"/>
    <property type="match status" value="1"/>
</dbReference>
<dbReference type="InterPro" id="IPR027417">
    <property type="entry name" value="P-loop_NTPase"/>
</dbReference>
<protein>
    <recommendedName>
        <fullName evidence="1">Double-GTPase 2 domain-containing protein</fullName>
    </recommendedName>
</protein>
<sequence>MAKSKFEQHIAVFGESGSGKTVMLSSFYGAAQEPAFIKADRSHLVAEMPSQGTKLHSNYLGMKKSATVPPADKFRWDSYAFDLKLQKDPRDGGGTIDALRLVWHDYPGEWFEGRREGARERSRQVESFKALLGSDVALLLIDGQRIIDNQNEEERYLKSVFANFRNTLLAVKDDILEGGKLLVQFPRIWMIALSKADLLPEMDIYAFRDLLIEKAADEIGLLRDVLASFVVAPEALSVGEDFLLLSSGRFDPGAIDLKRQQGLDLILPISALMPFERHVKWTDTLKLPGKVAENLLDHAKLYTTVLMVFAQRLPGPFSKIAALIGPAVLAEAADLAGGRLRSFNKEATAKGNVLAARIMRFKIDLEDAEESASLIRAVV</sequence>
<evidence type="ECO:0000313" key="3">
    <source>
        <dbReference type="Proteomes" id="UP001185873"/>
    </source>
</evidence>
<accession>A0AAE4R1A3</accession>
<proteinExistence type="predicted"/>
<evidence type="ECO:0000313" key="2">
    <source>
        <dbReference type="EMBL" id="MDV6300383.1"/>
    </source>
</evidence>
<dbReference type="Pfam" id="PF19993">
    <property type="entry name" value="DO-GTPase2"/>
    <property type="match status" value="1"/>
</dbReference>
<dbReference type="RefSeq" id="WP_317470859.1">
    <property type="nucleotide sequence ID" value="NZ_JAWLKJ010000003.1"/>
</dbReference>
<dbReference type="AlphaFoldDB" id="A0AAE4R1A3"/>
<name>A0AAE4R1A3_9ACTN</name>
<dbReference type="SUPFAM" id="SSF52540">
    <property type="entry name" value="P-loop containing nucleoside triphosphate hydrolases"/>
    <property type="match status" value="1"/>
</dbReference>
<dbReference type="InterPro" id="IPR045528">
    <property type="entry name" value="DO-GTPase2"/>
</dbReference>
<reference evidence="2" key="1">
    <citation type="submission" date="2023-10" db="EMBL/GenBank/DDBJ databases">
        <title>Development of a sustainable strategy for remediation of hydrocarbon-contaminated territories based on the waste exchange concept.</title>
        <authorList>
            <person name="Krivoruchko A."/>
        </authorList>
    </citation>
    <scope>NUCLEOTIDE SEQUENCE</scope>
    <source>
        <strain evidence="2">IEGM 1175</strain>
    </source>
</reference>
<evidence type="ECO:0000259" key="1">
    <source>
        <dbReference type="Pfam" id="PF19993"/>
    </source>
</evidence>
<organism evidence="2 3">
    <name type="scientific">Dietzia maris</name>
    <dbReference type="NCBI Taxonomy" id="37915"/>
    <lineage>
        <taxon>Bacteria</taxon>
        <taxon>Bacillati</taxon>
        <taxon>Actinomycetota</taxon>
        <taxon>Actinomycetes</taxon>
        <taxon>Mycobacteriales</taxon>
        <taxon>Dietziaceae</taxon>
        <taxon>Dietzia</taxon>
    </lineage>
</organism>